<sequence length="52" mass="5527">MTPRSPTTRPSSAAGGVWPVFYAVLDRTRAPSMCNARAHVDGYFSTSATALP</sequence>
<proteinExistence type="predicted"/>
<evidence type="ECO:0000313" key="1">
    <source>
        <dbReference type="EMBL" id="VVJ19252.1"/>
    </source>
</evidence>
<protein>
    <submittedName>
        <fullName evidence="1">Uncharacterized protein</fullName>
    </submittedName>
</protein>
<accession>A0A6I8LQC4</accession>
<name>A0A6I8LQC4_9PSEU</name>
<gene>
    <name evidence="1" type="ORF">AA23TX_04273</name>
</gene>
<dbReference type="AlphaFoldDB" id="A0A6I8LQC4"/>
<dbReference type="Proteomes" id="UP000399805">
    <property type="component" value="Unassembled WGS sequence"/>
</dbReference>
<organism evidence="1 2">
    <name type="scientific">Amycolatopsis camponoti</name>
    <dbReference type="NCBI Taxonomy" id="2606593"/>
    <lineage>
        <taxon>Bacteria</taxon>
        <taxon>Bacillati</taxon>
        <taxon>Actinomycetota</taxon>
        <taxon>Actinomycetes</taxon>
        <taxon>Pseudonocardiales</taxon>
        <taxon>Pseudonocardiaceae</taxon>
        <taxon>Amycolatopsis</taxon>
    </lineage>
</organism>
<reference evidence="1 2" key="1">
    <citation type="submission" date="2019-09" db="EMBL/GenBank/DDBJ databases">
        <authorList>
            <person name="Leyn A S."/>
        </authorList>
    </citation>
    <scope>NUCLEOTIDE SEQUENCE [LARGE SCALE GENOMIC DNA]</scope>
    <source>
        <strain evidence="1">AA231_1</strain>
    </source>
</reference>
<dbReference type="EMBL" id="CABVGP010000001">
    <property type="protein sequence ID" value="VVJ19252.1"/>
    <property type="molecule type" value="Genomic_DNA"/>
</dbReference>
<keyword evidence="2" id="KW-1185">Reference proteome</keyword>
<evidence type="ECO:0000313" key="2">
    <source>
        <dbReference type="Proteomes" id="UP000399805"/>
    </source>
</evidence>